<reference evidence="1 2" key="1">
    <citation type="journal article" date="2016" name="Nat. Commun.">
        <title>Ectomycorrhizal ecology is imprinted in the genome of the dominant symbiotic fungus Cenococcum geophilum.</title>
        <authorList>
            <consortium name="DOE Joint Genome Institute"/>
            <person name="Peter M."/>
            <person name="Kohler A."/>
            <person name="Ohm R.A."/>
            <person name="Kuo A."/>
            <person name="Krutzmann J."/>
            <person name="Morin E."/>
            <person name="Arend M."/>
            <person name="Barry K.W."/>
            <person name="Binder M."/>
            <person name="Choi C."/>
            <person name="Clum A."/>
            <person name="Copeland A."/>
            <person name="Grisel N."/>
            <person name="Haridas S."/>
            <person name="Kipfer T."/>
            <person name="LaButti K."/>
            <person name="Lindquist E."/>
            <person name="Lipzen A."/>
            <person name="Maire R."/>
            <person name="Meier B."/>
            <person name="Mihaltcheva S."/>
            <person name="Molinier V."/>
            <person name="Murat C."/>
            <person name="Poggeler S."/>
            <person name="Quandt C.A."/>
            <person name="Sperisen C."/>
            <person name="Tritt A."/>
            <person name="Tisserant E."/>
            <person name="Crous P.W."/>
            <person name="Henrissat B."/>
            <person name="Nehls U."/>
            <person name="Egli S."/>
            <person name="Spatafora J.W."/>
            <person name="Grigoriev I.V."/>
            <person name="Martin F.M."/>
        </authorList>
    </citation>
    <scope>NUCLEOTIDE SEQUENCE [LARGE SCALE GENOMIC DNA]</scope>
    <source>
        <strain evidence="1 2">CBS 459.81</strain>
    </source>
</reference>
<sequence>MVVTFPIIEEAGAIFCSLSGSALASCTGPQLNGMTFSPSSLIDSLVGREIRVAERYRGGMDSSWSSSDEIAFIIRLLCCSLLGWGGPLQYRCLLLQRISFQAGTQVTGSQAALPHGYFKLCTDIVSAVNALLS</sequence>
<organism evidence="1 2">
    <name type="scientific">Lepidopterella palustris CBS 459.81</name>
    <dbReference type="NCBI Taxonomy" id="1314670"/>
    <lineage>
        <taxon>Eukaryota</taxon>
        <taxon>Fungi</taxon>
        <taxon>Dikarya</taxon>
        <taxon>Ascomycota</taxon>
        <taxon>Pezizomycotina</taxon>
        <taxon>Dothideomycetes</taxon>
        <taxon>Pleosporomycetidae</taxon>
        <taxon>Mytilinidiales</taxon>
        <taxon>Argynnaceae</taxon>
        <taxon>Lepidopterella</taxon>
    </lineage>
</organism>
<dbReference type="EMBL" id="KV744855">
    <property type="protein sequence ID" value="OCK83694.1"/>
    <property type="molecule type" value="Genomic_DNA"/>
</dbReference>
<accession>A0A8E2EH29</accession>
<evidence type="ECO:0000313" key="1">
    <source>
        <dbReference type="EMBL" id="OCK83694.1"/>
    </source>
</evidence>
<evidence type="ECO:0000313" key="2">
    <source>
        <dbReference type="Proteomes" id="UP000250266"/>
    </source>
</evidence>
<keyword evidence="2" id="KW-1185">Reference proteome</keyword>
<proteinExistence type="predicted"/>
<name>A0A8E2EH29_9PEZI</name>
<gene>
    <name evidence="1" type="ORF">K432DRAFT_172277</name>
</gene>
<protein>
    <submittedName>
        <fullName evidence="1">Uncharacterized protein</fullName>
    </submittedName>
</protein>
<dbReference type="Proteomes" id="UP000250266">
    <property type="component" value="Unassembled WGS sequence"/>
</dbReference>
<dbReference type="AlphaFoldDB" id="A0A8E2EH29"/>